<accession>A0A8J9YKW5</accession>
<name>A0A8J9YKW5_9NEOP</name>
<reference evidence="1" key="1">
    <citation type="submission" date="2021-12" db="EMBL/GenBank/DDBJ databases">
        <authorList>
            <person name="Martin H S."/>
        </authorList>
    </citation>
    <scope>NUCLEOTIDE SEQUENCE</scope>
</reference>
<evidence type="ECO:0000313" key="1">
    <source>
        <dbReference type="EMBL" id="CAH0730440.1"/>
    </source>
</evidence>
<dbReference type="OrthoDB" id="2668416at2759"/>
<keyword evidence="2" id="KW-1185">Reference proteome</keyword>
<organism evidence="1 2">
    <name type="scientific">Brenthis ino</name>
    <name type="common">lesser marbled fritillary</name>
    <dbReference type="NCBI Taxonomy" id="405034"/>
    <lineage>
        <taxon>Eukaryota</taxon>
        <taxon>Metazoa</taxon>
        <taxon>Ecdysozoa</taxon>
        <taxon>Arthropoda</taxon>
        <taxon>Hexapoda</taxon>
        <taxon>Insecta</taxon>
        <taxon>Pterygota</taxon>
        <taxon>Neoptera</taxon>
        <taxon>Endopterygota</taxon>
        <taxon>Lepidoptera</taxon>
        <taxon>Glossata</taxon>
        <taxon>Ditrysia</taxon>
        <taxon>Papilionoidea</taxon>
        <taxon>Nymphalidae</taxon>
        <taxon>Heliconiinae</taxon>
        <taxon>Argynnini</taxon>
        <taxon>Brenthis</taxon>
    </lineage>
</organism>
<sequence>MPHNLSKRQKMGVLLILSAAAEEKKKNKRFWMKKIYHKRAEYTQINNIMNDLNVIDFHTYLRMDSEILEMLLGMVGPEIQRRDTIMRESVPAKERLLVTLRYLATGESYPELMVSYAVSPQLMSKIIPETCLAIYKDLKDEYLKVSQ</sequence>
<gene>
    <name evidence="1" type="ORF">BINO364_LOCUS15422</name>
</gene>
<dbReference type="Proteomes" id="UP000838878">
    <property type="component" value="Chromosome 8"/>
</dbReference>
<dbReference type="AlphaFoldDB" id="A0A8J9YKW5"/>
<protein>
    <submittedName>
        <fullName evidence="1">Uncharacterized protein</fullName>
    </submittedName>
</protein>
<feature type="non-terminal residue" evidence="1">
    <location>
        <position position="147"/>
    </location>
</feature>
<proteinExistence type="predicted"/>
<dbReference type="EMBL" id="OV170228">
    <property type="protein sequence ID" value="CAH0730440.1"/>
    <property type="molecule type" value="Genomic_DNA"/>
</dbReference>
<evidence type="ECO:0000313" key="2">
    <source>
        <dbReference type="Proteomes" id="UP000838878"/>
    </source>
</evidence>